<evidence type="ECO:0000256" key="2">
    <source>
        <dbReference type="ARBA" id="ARBA00022448"/>
    </source>
</evidence>
<dbReference type="GO" id="GO:0005737">
    <property type="term" value="C:cytoplasm"/>
    <property type="evidence" value="ECO:0007669"/>
    <property type="project" value="UniProtKB-SubCell"/>
</dbReference>
<evidence type="ECO:0000313" key="7">
    <source>
        <dbReference type="Proteomes" id="UP000192815"/>
    </source>
</evidence>
<reference evidence="7" key="1">
    <citation type="submission" date="2017-02" db="EMBL/GenBank/DDBJ databases">
        <title>Pseudomonas floridae sp. nov., a novel pathogenic bacterial species isolated from tomato.</title>
        <authorList>
            <person name="Timilsina S."/>
            <person name="Vallad G.E."/>
            <person name="Jones J.B."/>
        </authorList>
    </citation>
    <scope>NUCLEOTIDE SEQUENCE [LARGE SCALE GENOMIC DNA]</scope>
    <source>
        <strain evidence="7">GEV388</strain>
    </source>
</reference>
<dbReference type="RefSeq" id="WP_083182977.1">
    <property type="nucleotide sequence ID" value="NZ_CBCRZR010000001.1"/>
</dbReference>
<evidence type="ECO:0000313" key="6">
    <source>
        <dbReference type="EMBL" id="ORC59104.1"/>
    </source>
</evidence>
<keyword evidence="7" id="KW-1185">Reference proteome</keyword>
<keyword evidence="2" id="KW-0813">Transport</keyword>
<dbReference type="Proteomes" id="UP000192815">
    <property type="component" value="Unassembled WGS sequence"/>
</dbReference>
<evidence type="ECO:0000256" key="4">
    <source>
        <dbReference type="ARBA" id="ARBA00022927"/>
    </source>
</evidence>
<dbReference type="EMBL" id="MUIO01000040">
    <property type="protein sequence ID" value="ORC59104.1"/>
    <property type="molecule type" value="Genomic_DNA"/>
</dbReference>
<dbReference type="AlphaFoldDB" id="A0A1X0N6I3"/>
<sequence length="193" mass="21526">MLAKRSIALTNAALLPEPIMRREAIADSLLAQDILANAHVQARQMLSQQQEEADRRQQQALAEFWTSANAFLAELQAQRQVLQQQVMESLEHLLTDALKQLLDETSLAERARALSRNLAASQLNEVGATLSVHPDIADSVAEWLTKSRFVEHWQLKRDASMPRESLRLSDANGAFDIDWVTLRNGLTGCNAST</sequence>
<protein>
    <submittedName>
        <fullName evidence="6">Type III secretion protein</fullName>
    </submittedName>
</protein>
<organism evidence="6 7">
    <name type="scientific">Pseudomonas floridensis</name>
    <dbReference type="NCBI Taxonomy" id="1958950"/>
    <lineage>
        <taxon>Bacteria</taxon>
        <taxon>Pseudomonadati</taxon>
        <taxon>Pseudomonadota</taxon>
        <taxon>Gammaproteobacteria</taxon>
        <taxon>Pseudomonadales</taxon>
        <taxon>Pseudomonadaceae</taxon>
        <taxon>Pseudomonas</taxon>
    </lineage>
</organism>
<comment type="subcellular location">
    <subcellularLocation>
        <location evidence="1">Cytoplasm</location>
    </subcellularLocation>
</comment>
<evidence type="ECO:0000256" key="5">
    <source>
        <dbReference type="ARBA" id="ARBA00024335"/>
    </source>
</evidence>
<dbReference type="Pfam" id="PF06188">
    <property type="entry name" value="HrpE"/>
    <property type="match status" value="1"/>
</dbReference>
<dbReference type="InterPro" id="IPR012842">
    <property type="entry name" value="T3SS_SctL/SctL2"/>
</dbReference>
<dbReference type="STRING" id="1958950.BZK31_12140"/>
<evidence type="ECO:0000256" key="1">
    <source>
        <dbReference type="ARBA" id="ARBA00004496"/>
    </source>
</evidence>
<comment type="caution">
    <text evidence="6">The sequence shown here is derived from an EMBL/GenBank/DDBJ whole genome shotgun (WGS) entry which is preliminary data.</text>
</comment>
<dbReference type="InterPro" id="IPR009335">
    <property type="entry name" value="T3SS_HrpE/ATPase_suE"/>
</dbReference>
<proteinExistence type="inferred from homology"/>
<evidence type="ECO:0000256" key="3">
    <source>
        <dbReference type="ARBA" id="ARBA00022490"/>
    </source>
</evidence>
<dbReference type="OrthoDB" id="6629448at2"/>
<dbReference type="GO" id="GO:0030254">
    <property type="term" value="P:protein secretion by the type III secretion system"/>
    <property type="evidence" value="ECO:0007669"/>
    <property type="project" value="InterPro"/>
</dbReference>
<dbReference type="NCBIfam" id="TIGR02499">
    <property type="entry name" value="HrpE_YscL_not"/>
    <property type="match status" value="1"/>
</dbReference>
<gene>
    <name evidence="6" type="ORF">BZK31_12140</name>
</gene>
<keyword evidence="3" id="KW-0963">Cytoplasm</keyword>
<comment type="similarity">
    <text evidence="5">Belongs to the SctL stator family.</text>
</comment>
<keyword evidence="4" id="KW-0653">Protein transport</keyword>
<name>A0A1X0N6I3_9PSED</name>
<accession>A0A1X0N6I3</accession>